<comment type="caution">
    <text evidence="6">The sequence shown here is derived from an EMBL/GenBank/DDBJ whole genome shotgun (WGS) entry which is preliminary data.</text>
</comment>
<evidence type="ECO:0000256" key="5">
    <source>
        <dbReference type="SAM" id="Phobius"/>
    </source>
</evidence>
<feature type="non-terminal residue" evidence="6">
    <location>
        <position position="185"/>
    </location>
</feature>
<feature type="compositionally biased region" description="Low complexity" evidence="4">
    <location>
        <begin position="137"/>
        <end position="150"/>
    </location>
</feature>
<keyword evidence="7" id="KW-1185">Reference proteome</keyword>
<evidence type="ECO:0000256" key="3">
    <source>
        <dbReference type="ARBA" id="ARBA00023303"/>
    </source>
</evidence>
<feature type="transmembrane region" description="Helical" evidence="5">
    <location>
        <begin position="34"/>
        <end position="54"/>
    </location>
</feature>
<dbReference type="GO" id="GO:0015279">
    <property type="term" value="F:store-operated calcium channel activity"/>
    <property type="evidence" value="ECO:0007669"/>
    <property type="project" value="TreeGrafter"/>
</dbReference>
<dbReference type="EMBL" id="REGN01013792">
    <property type="protein sequence ID" value="RMZ93459.1"/>
    <property type="molecule type" value="Genomic_DNA"/>
</dbReference>
<dbReference type="InterPro" id="IPR002153">
    <property type="entry name" value="TRPC_channel"/>
</dbReference>
<dbReference type="Proteomes" id="UP000276133">
    <property type="component" value="Unassembled WGS sequence"/>
</dbReference>
<evidence type="ECO:0000313" key="7">
    <source>
        <dbReference type="Proteomes" id="UP000276133"/>
    </source>
</evidence>
<sequence>MRTLFFAIYLIGDSKVARIDPFGNSMTMTIGYTVYAFFHVGSITILMSMLIAMMTKSYEKIIHHSDTEWKFARSMLFMTYIKEGFTLPVPFNLIPPPLTTYFEIKKFWKLLKERKALEKSKSQKTSQFDELPSVYENKSQNSNWQNNSIQKPRENSFKGTLKKNGDQIQNKNDNSQNGSQKLTYG</sequence>
<dbReference type="GO" id="GO:0034703">
    <property type="term" value="C:cation channel complex"/>
    <property type="evidence" value="ECO:0007669"/>
    <property type="project" value="TreeGrafter"/>
</dbReference>
<evidence type="ECO:0000256" key="1">
    <source>
        <dbReference type="ARBA" id="ARBA00022448"/>
    </source>
</evidence>
<dbReference type="AlphaFoldDB" id="A0A3M7P3E6"/>
<dbReference type="PANTHER" id="PTHR10117">
    <property type="entry name" value="TRANSIENT RECEPTOR POTENTIAL CHANNEL"/>
    <property type="match status" value="1"/>
</dbReference>
<name>A0A3M7P3E6_BRAPC</name>
<dbReference type="PRINTS" id="PR01097">
    <property type="entry name" value="TRNSRECEPTRP"/>
</dbReference>
<protein>
    <submittedName>
        <fullName evidence="6">Short transient receptor potential channel 4</fullName>
    </submittedName>
</protein>
<feature type="compositionally biased region" description="Polar residues" evidence="4">
    <location>
        <begin position="166"/>
        <end position="185"/>
    </location>
</feature>
<evidence type="ECO:0000256" key="4">
    <source>
        <dbReference type="SAM" id="MobiDB-lite"/>
    </source>
</evidence>
<keyword evidence="5" id="KW-0812">Transmembrane</keyword>
<dbReference type="PANTHER" id="PTHR10117:SF54">
    <property type="entry name" value="TRANSIENT RECEPTOR POTENTIAL-GAMMA PROTEIN"/>
    <property type="match status" value="1"/>
</dbReference>
<organism evidence="6 7">
    <name type="scientific">Brachionus plicatilis</name>
    <name type="common">Marine rotifer</name>
    <name type="synonym">Brachionus muelleri</name>
    <dbReference type="NCBI Taxonomy" id="10195"/>
    <lineage>
        <taxon>Eukaryota</taxon>
        <taxon>Metazoa</taxon>
        <taxon>Spiralia</taxon>
        <taxon>Gnathifera</taxon>
        <taxon>Rotifera</taxon>
        <taxon>Eurotatoria</taxon>
        <taxon>Monogononta</taxon>
        <taxon>Pseudotrocha</taxon>
        <taxon>Ploima</taxon>
        <taxon>Brachionidae</taxon>
        <taxon>Brachionus</taxon>
    </lineage>
</organism>
<keyword evidence="5" id="KW-0472">Membrane</keyword>
<keyword evidence="5" id="KW-1133">Transmembrane helix</keyword>
<gene>
    <name evidence="6" type="ORF">BpHYR1_018097</name>
</gene>
<feature type="region of interest" description="Disordered" evidence="4">
    <location>
        <begin position="128"/>
        <end position="185"/>
    </location>
</feature>
<dbReference type="OrthoDB" id="2373987at2759"/>
<proteinExistence type="predicted"/>
<keyword evidence="1" id="KW-0813">Transport</keyword>
<dbReference type="GO" id="GO:0070679">
    <property type="term" value="F:inositol 1,4,5 trisphosphate binding"/>
    <property type="evidence" value="ECO:0007669"/>
    <property type="project" value="TreeGrafter"/>
</dbReference>
<keyword evidence="3" id="KW-0407">Ion channel</keyword>
<keyword evidence="2" id="KW-0406">Ion transport</keyword>
<reference evidence="6 7" key="1">
    <citation type="journal article" date="2018" name="Sci. Rep.">
        <title>Genomic signatures of local adaptation to the degree of environmental predictability in rotifers.</title>
        <authorList>
            <person name="Franch-Gras L."/>
            <person name="Hahn C."/>
            <person name="Garcia-Roger E.M."/>
            <person name="Carmona M.J."/>
            <person name="Serra M."/>
            <person name="Gomez A."/>
        </authorList>
    </citation>
    <scope>NUCLEOTIDE SEQUENCE [LARGE SCALE GENOMIC DNA]</scope>
    <source>
        <strain evidence="6">HYR1</strain>
    </source>
</reference>
<accession>A0A3M7P3E6</accession>
<evidence type="ECO:0000313" key="6">
    <source>
        <dbReference type="EMBL" id="RMZ93459.1"/>
    </source>
</evidence>
<keyword evidence="6" id="KW-0675">Receptor</keyword>
<dbReference type="STRING" id="10195.A0A3M7P3E6"/>
<evidence type="ECO:0000256" key="2">
    <source>
        <dbReference type="ARBA" id="ARBA00023065"/>
    </source>
</evidence>
<dbReference type="GO" id="GO:0051480">
    <property type="term" value="P:regulation of cytosolic calcium ion concentration"/>
    <property type="evidence" value="ECO:0007669"/>
    <property type="project" value="TreeGrafter"/>
</dbReference>
<dbReference type="GO" id="GO:0005886">
    <property type="term" value="C:plasma membrane"/>
    <property type="evidence" value="ECO:0007669"/>
    <property type="project" value="TreeGrafter"/>
</dbReference>